<dbReference type="RefSeq" id="WP_183197750.1">
    <property type="nucleotide sequence ID" value="NZ_JACIEK010000001.1"/>
</dbReference>
<dbReference type="GO" id="GO:0005829">
    <property type="term" value="C:cytosol"/>
    <property type="evidence" value="ECO:0007669"/>
    <property type="project" value="TreeGrafter"/>
</dbReference>
<reference evidence="2 3" key="1">
    <citation type="submission" date="2020-08" db="EMBL/GenBank/DDBJ databases">
        <title>Genomic Encyclopedia of Type Strains, Phase IV (KMG-IV): sequencing the most valuable type-strain genomes for metagenomic binning, comparative biology and taxonomic classification.</title>
        <authorList>
            <person name="Goeker M."/>
        </authorList>
    </citation>
    <scope>NUCLEOTIDE SEQUENCE [LARGE SCALE GENOMIC DNA]</scope>
    <source>
        <strain evidence="2 3">DSM 102238</strain>
    </source>
</reference>
<dbReference type="PANTHER" id="PTHR42695">
    <property type="entry name" value="GLUTAMINE AMIDOTRANSFERASE YLR126C-RELATED"/>
    <property type="match status" value="1"/>
</dbReference>
<name>A0A7W6ECJ9_9HYPH</name>
<dbReference type="SUPFAM" id="SSF52317">
    <property type="entry name" value="Class I glutamine amidotransferase-like"/>
    <property type="match status" value="1"/>
</dbReference>
<organism evidence="2 3">
    <name type="scientific">Aureimonas pseudogalii</name>
    <dbReference type="NCBI Taxonomy" id="1744844"/>
    <lineage>
        <taxon>Bacteria</taxon>
        <taxon>Pseudomonadati</taxon>
        <taxon>Pseudomonadota</taxon>
        <taxon>Alphaproteobacteria</taxon>
        <taxon>Hyphomicrobiales</taxon>
        <taxon>Aurantimonadaceae</taxon>
        <taxon>Aureimonas</taxon>
    </lineage>
</organism>
<proteinExistence type="predicted"/>
<dbReference type="PROSITE" id="PS51273">
    <property type="entry name" value="GATASE_TYPE_1"/>
    <property type="match status" value="1"/>
</dbReference>
<dbReference type="GO" id="GO:0003922">
    <property type="term" value="F:GMP synthase (glutamine-hydrolyzing) activity"/>
    <property type="evidence" value="ECO:0007669"/>
    <property type="project" value="UniProtKB-EC"/>
</dbReference>
<evidence type="ECO:0000313" key="3">
    <source>
        <dbReference type="Proteomes" id="UP000542776"/>
    </source>
</evidence>
<accession>A0A7W6ECJ9</accession>
<dbReference type="EC" id="6.3.5.2" evidence="2"/>
<gene>
    <name evidence="2" type="ORF">GGR04_000628</name>
</gene>
<dbReference type="PANTHER" id="PTHR42695:SF5">
    <property type="entry name" value="GLUTAMINE AMIDOTRANSFERASE YLR126C-RELATED"/>
    <property type="match status" value="1"/>
</dbReference>
<dbReference type="InterPro" id="IPR029062">
    <property type="entry name" value="Class_I_gatase-like"/>
</dbReference>
<feature type="domain" description="Glutamine amidotransferase" evidence="1">
    <location>
        <begin position="61"/>
        <end position="213"/>
    </location>
</feature>
<dbReference type="Proteomes" id="UP000542776">
    <property type="component" value="Unassembled WGS sequence"/>
</dbReference>
<keyword evidence="2" id="KW-0436">Ligase</keyword>
<evidence type="ECO:0000259" key="1">
    <source>
        <dbReference type="Pfam" id="PF00117"/>
    </source>
</evidence>
<comment type="caution">
    <text evidence="2">The sequence shown here is derived from an EMBL/GenBank/DDBJ whole genome shotgun (WGS) entry which is preliminary data.</text>
</comment>
<protein>
    <submittedName>
        <fullName evidence="2">GMP synthase (Glutamine-hydrolyzing)</fullName>
        <ecNumber evidence="2">6.3.5.2</ecNumber>
    </submittedName>
</protein>
<keyword evidence="3" id="KW-1185">Reference proteome</keyword>
<evidence type="ECO:0000313" key="2">
    <source>
        <dbReference type="EMBL" id="MBB3996807.1"/>
    </source>
</evidence>
<dbReference type="InterPro" id="IPR044992">
    <property type="entry name" value="ChyE-like"/>
</dbReference>
<dbReference type="InterPro" id="IPR017926">
    <property type="entry name" value="GATASE"/>
</dbReference>
<dbReference type="AlphaFoldDB" id="A0A7W6ECJ9"/>
<dbReference type="EMBL" id="JACIEK010000001">
    <property type="protein sequence ID" value="MBB3996807.1"/>
    <property type="molecule type" value="Genomic_DNA"/>
</dbReference>
<sequence>MPLRFLVVASETPDQRAERRQAVGAASDETYAQTLADIEPGCVCDLVSCVDGTPVPSAETFRGYDAVVFAGSPIDMTQDSAVTRSAAAFMRGVYRSGVPSFGSCAGLQIATVAAGGRARTREPRLEAGFARGIVATEAGRNHPLLAGRPIAWDAPAMHSQEIAELPPGSLVLASTRTTPVQAAEIRFEGGVFWGVQYHPELTLGEIAAALLREKDDLLEEGLAQDEGDLERFAARLAALGDAPDRRDLAWQLGLDEEITQPRRRMTEIHNFIDHLVRPCRRETPRAVA</sequence>
<dbReference type="Gene3D" id="3.40.50.880">
    <property type="match status" value="1"/>
</dbReference>
<dbReference type="Pfam" id="PF00117">
    <property type="entry name" value="GATase"/>
    <property type="match status" value="1"/>
</dbReference>